<keyword evidence="2" id="KW-1185">Reference proteome</keyword>
<gene>
    <name evidence="1" type="ORF">ACFOZ8_07100</name>
</gene>
<protein>
    <submittedName>
        <fullName evidence="1">Uncharacterized protein</fullName>
    </submittedName>
</protein>
<sequence length="107" mass="13481">MTTRNNWEQAWVDDYLDLLNMAKRLQDQEWEQELLQTLREYKRHSAMEIHYRMTQGLWRRFDEINRRMLELYEKLKANQDQTENEQIQEQVWDLKIERIDVMRRIHG</sequence>
<evidence type="ECO:0000313" key="2">
    <source>
        <dbReference type="Proteomes" id="UP001595715"/>
    </source>
</evidence>
<proteinExistence type="predicted"/>
<comment type="caution">
    <text evidence="1">The sequence shown here is derived from an EMBL/GenBank/DDBJ whole genome shotgun (WGS) entry which is preliminary data.</text>
</comment>
<name>A0ABV8K1J2_9BACL</name>
<dbReference type="EMBL" id="JBHSAM010000017">
    <property type="protein sequence ID" value="MFC4099425.1"/>
    <property type="molecule type" value="Genomic_DNA"/>
</dbReference>
<dbReference type="Proteomes" id="UP001595715">
    <property type="component" value="Unassembled WGS sequence"/>
</dbReference>
<accession>A0ABV8K1J2</accession>
<reference evidence="2" key="1">
    <citation type="journal article" date="2019" name="Int. J. Syst. Evol. Microbiol.">
        <title>The Global Catalogue of Microorganisms (GCM) 10K type strain sequencing project: providing services to taxonomists for standard genome sequencing and annotation.</title>
        <authorList>
            <consortium name="The Broad Institute Genomics Platform"/>
            <consortium name="The Broad Institute Genome Sequencing Center for Infectious Disease"/>
            <person name="Wu L."/>
            <person name="Ma J."/>
        </authorList>
    </citation>
    <scope>NUCLEOTIDE SEQUENCE [LARGE SCALE GENOMIC DNA]</scope>
    <source>
        <strain evidence="2">IBRC-M 10987</strain>
    </source>
</reference>
<evidence type="ECO:0000313" key="1">
    <source>
        <dbReference type="EMBL" id="MFC4099425.1"/>
    </source>
</evidence>
<organism evidence="1 2">
    <name type="scientific">Paenibacillus xanthanilyticus</name>
    <dbReference type="NCBI Taxonomy" id="1783531"/>
    <lineage>
        <taxon>Bacteria</taxon>
        <taxon>Bacillati</taxon>
        <taxon>Bacillota</taxon>
        <taxon>Bacilli</taxon>
        <taxon>Bacillales</taxon>
        <taxon>Paenibacillaceae</taxon>
        <taxon>Paenibacillus</taxon>
    </lineage>
</organism>
<dbReference type="RefSeq" id="WP_377718111.1">
    <property type="nucleotide sequence ID" value="NZ_JBHSAM010000017.1"/>
</dbReference>